<dbReference type="EMBL" id="AP021876">
    <property type="protein sequence ID" value="BBO80800.1"/>
    <property type="molecule type" value="Genomic_DNA"/>
</dbReference>
<accession>A0A5K7ZFN4</accession>
<dbReference type="InterPro" id="IPR047952">
    <property type="entry name" value="Transpos_IS4"/>
</dbReference>
<evidence type="ECO:0000259" key="5">
    <source>
        <dbReference type="Pfam" id="PF01609"/>
    </source>
</evidence>
<dbReference type="SUPFAM" id="SSF53098">
    <property type="entry name" value="Ribonuclease H-like"/>
    <property type="match status" value="1"/>
</dbReference>
<reference evidence="7 8" key="1">
    <citation type="submission" date="2019-11" db="EMBL/GenBank/DDBJ databases">
        <title>Comparative genomics of hydrocarbon-degrading Desulfosarcina strains.</title>
        <authorList>
            <person name="Watanabe M."/>
            <person name="Kojima H."/>
            <person name="Fukui M."/>
        </authorList>
    </citation>
    <scope>NUCLEOTIDE SEQUENCE [LARGE SCALE GENOMIC DNA]</scope>
    <source>
        <strain evidence="7 8">28bB2T</strain>
    </source>
</reference>
<keyword evidence="2" id="KW-0815">Transposition</keyword>
<feature type="domain" description="Transposase IS4-like" evidence="5">
    <location>
        <begin position="85"/>
        <end position="291"/>
    </location>
</feature>
<dbReference type="EMBL" id="AP021876">
    <property type="protein sequence ID" value="BBO80892.1"/>
    <property type="molecule type" value="Genomic_DNA"/>
</dbReference>
<sequence length="345" mass="39902">MTFEDQLKMLIFYHLEEHVSARHMLQVLEEDDFARENIAPENGIKKSSFSEAINSRGLEQLRIVFEKLRQKASGLLPNRCPDFGKLIALDGSLIDATMSMLWADYRNRSKKCKIHFGLDLNRGIPSKIFFTDGNGAERPFVDPITPAGHTVVADRGYQEHALFDHLQDQNKHFIVRIKASTVKTVVFANDVCPESIVFYDAEVLLGTKENKNQSQKPVRLVGYRVEGVDYWIATDRRDLTAEQIAEVYKLRWDVENFFAWWKRHLRVYHLIARTKHGLMVQVFGGLITYLLLAIHCYENHGEPVTIKRVRELRIKIQNELRVSAGVEPGPQFFKEREHQHLCAKT</sequence>
<dbReference type="InterPro" id="IPR002559">
    <property type="entry name" value="Transposase_11"/>
</dbReference>
<dbReference type="GO" id="GO:0003677">
    <property type="term" value="F:DNA binding"/>
    <property type="evidence" value="ECO:0007669"/>
    <property type="project" value="UniProtKB-KW"/>
</dbReference>
<dbReference type="PANTHER" id="PTHR33258">
    <property type="entry name" value="TRANSPOSASE INSL FOR INSERTION SEQUENCE ELEMENT IS186A-RELATED"/>
    <property type="match status" value="1"/>
</dbReference>
<gene>
    <name evidence="6" type="ORF">DSCO28_13660</name>
    <name evidence="7" type="ORF">DSCO28_14580</name>
</gene>
<dbReference type="KEGG" id="dov:DSCO28_13660"/>
<evidence type="ECO:0000256" key="3">
    <source>
        <dbReference type="ARBA" id="ARBA00023125"/>
    </source>
</evidence>
<dbReference type="GO" id="GO:0004803">
    <property type="term" value="F:transposase activity"/>
    <property type="evidence" value="ECO:0007669"/>
    <property type="project" value="InterPro"/>
</dbReference>
<evidence type="ECO:0000256" key="2">
    <source>
        <dbReference type="ARBA" id="ARBA00022578"/>
    </source>
</evidence>
<evidence type="ECO:0000313" key="7">
    <source>
        <dbReference type="EMBL" id="BBO80892.1"/>
    </source>
</evidence>
<comment type="similarity">
    <text evidence="1">Belongs to the transposase 11 family.</text>
</comment>
<dbReference type="NCBIfam" id="NF033592">
    <property type="entry name" value="transpos_IS4_1"/>
    <property type="match status" value="1"/>
</dbReference>
<keyword evidence="4" id="KW-0233">DNA recombination</keyword>
<dbReference type="Proteomes" id="UP000425960">
    <property type="component" value="Chromosome"/>
</dbReference>
<keyword evidence="3" id="KW-0238">DNA-binding</keyword>
<dbReference type="Pfam" id="PF01609">
    <property type="entry name" value="DDE_Tnp_1"/>
    <property type="match status" value="1"/>
</dbReference>
<dbReference type="KEGG" id="dov:DSCO28_14580"/>
<dbReference type="AlphaFoldDB" id="A0A5K7ZFN4"/>
<organism evidence="7 8">
    <name type="scientific">Desulfosarcina ovata subsp. sediminis</name>
    <dbReference type="NCBI Taxonomy" id="885957"/>
    <lineage>
        <taxon>Bacteria</taxon>
        <taxon>Pseudomonadati</taxon>
        <taxon>Thermodesulfobacteriota</taxon>
        <taxon>Desulfobacteria</taxon>
        <taxon>Desulfobacterales</taxon>
        <taxon>Desulfosarcinaceae</taxon>
        <taxon>Desulfosarcina</taxon>
    </lineage>
</organism>
<proteinExistence type="inferred from homology"/>
<dbReference type="PANTHER" id="PTHR33258:SF1">
    <property type="entry name" value="TRANSPOSASE INSL FOR INSERTION SEQUENCE ELEMENT IS186A-RELATED"/>
    <property type="match status" value="1"/>
</dbReference>
<protein>
    <recommendedName>
        <fullName evidence="5">Transposase IS4-like domain-containing protein</fullName>
    </recommendedName>
</protein>
<evidence type="ECO:0000313" key="6">
    <source>
        <dbReference type="EMBL" id="BBO80800.1"/>
    </source>
</evidence>
<dbReference type="InterPro" id="IPR012337">
    <property type="entry name" value="RNaseH-like_sf"/>
</dbReference>
<evidence type="ECO:0000256" key="4">
    <source>
        <dbReference type="ARBA" id="ARBA00023172"/>
    </source>
</evidence>
<evidence type="ECO:0000313" key="8">
    <source>
        <dbReference type="Proteomes" id="UP000425960"/>
    </source>
</evidence>
<evidence type="ECO:0000256" key="1">
    <source>
        <dbReference type="ARBA" id="ARBA00010075"/>
    </source>
</evidence>
<dbReference type="GO" id="GO:0006313">
    <property type="term" value="P:DNA transposition"/>
    <property type="evidence" value="ECO:0007669"/>
    <property type="project" value="InterPro"/>
</dbReference>
<name>A0A5K7ZFN4_9BACT</name>